<keyword evidence="17" id="KW-1208">Phospholipid metabolism</keyword>
<comment type="caution">
    <text evidence="20">The sequence shown here is derived from an EMBL/GenBank/DDBJ whole genome shotgun (WGS) entry which is preliminary data.</text>
</comment>
<dbReference type="Pfam" id="PF01148">
    <property type="entry name" value="CTP_transf_1"/>
    <property type="match status" value="1"/>
</dbReference>
<keyword evidence="16" id="KW-0594">Phospholipid biosynthesis</keyword>
<evidence type="ECO:0000256" key="1">
    <source>
        <dbReference type="ARBA" id="ARBA00001698"/>
    </source>
</evidence>
<comment type="similarity">
    <text evidence="5 18">Belongs to the CDS family.</text>
</comment>
<evidence type="ECO:0000256" key="14">
    <source>
        <dbReference type="ARBA" id="ARBA00023098"/>
    </source>
</evidence>
<feature type="transmembrane region" description="Helical" evidence="19">
    <location>
        <begin position="106"/>
        <end position="123"/>
    </location>
</feature>
<keyword evidence="8" id="KW-1003">Cell membrane</keyword>
<feature type="transmembrane region" description="Helical" evidence="19">
    <location>
        <begin position="83"/>
        <end position="99"/>
    </location>
</feature>
<comment type="pathway">
    <text evidence="4">Lipid metabolism.</text>
</comment>
<proteinExistence type="inferred from homology"/>
<feature type="transmembrane region" description="Helical" evidence="19">
    <location>
        <begin position="129"/>
        <end position="151"/>
    </location>
</feature>
<evidence type="ECO:0000256" key="13">
    <source>
        <dbReference type="ARBA" id="ARBA00022989"/>
    </source>
</evidence>
<evidence type="ECO:0000256" key="8">
    <source>
        <dbReference type="ARBA" id="ARBA00022475"/>
    </source>
</evidence>
<dbReference type="PROSITE" id="PS01315">
    <property type="entry name" value="CDS"/>
    <property type="match status" value="1"/>
</dbReference>
<evidence type="ECO:0000256" key="10">
    <source>
        <dbReference type="ARBA" id="ARBA00022679"/>
    </source>
</evidence>
<gene>
    <name evidence="20" type="ORF">ACFQ3C_16150</name>
</gene>
<evidence type="ECO:0000256" key="2">
    <source>
        <dbReference type="ARBA" id="ARBA00004651"/>
    </source>
</evidence>
<keyword evidence="14" id="KW-0443">Lipid metabolism</keyword>
<organism evidence="20 21">
    <name type="scientific">Seohaeicola saemankumensis</name>
    <dbReference type="NCBI Taxonomy" id="481181"/>
    <lineage>
        <taxon>Bacteria</taxon>
        <taxon>Pseudomonadati</taxon>
        <taxon>Pseudomonadota</taxon>
        <taxon>Alphaproteobacteria</taxon>
        <taxon>Rhodobacterales</taxon>
        <taxon>Roseobacteraceae</taxon>
        <taxon>Seohaeicola</taxon>
    </lineage>
</organism>
<dbReference type="PANTHER" id="PTHR46382">
    <property type="entry name" value="PHOSPHATIDATE CYTIDYLYLTRANSFERASE"/>
    <property type="match status" value="1"/>
</dbReference>
<dbReference type="InterPro" id="IPR000374">
    <property type="entry name" value="PC_trans"/>
</dbReference>
<comment type="catalytic activity">
    <reaction evidence="1 18">
        <text>a 1,2-diacyl-sn-glycero-3-phosphate + CTP + H(+) = a CDP-1,2-diacyl-sn-glycerol + diphosphate</text>
        <dbReference type="Rhea" id="RHEA:16229"/>
        <dbReference type="ChEBI" id="CHEBI:15378"/>
        <dbReference type="ChEBI" id="CHEBI:33019"/>
        <dbReference type="ChEBI" id="CHEBI:37563"/>
        <dbReference type="ChEBI" id="CHEBI:58332"/>
        <dbReference type="ChEBI" id="CHEBI:58608"/>
        <dbReference type="EC" id="2.7.7.41"/>
    </reaction>
</comment>
<evidence type="ECO:0000256" key="7">
    <source>
        <dbReference type="ARBA" id="ARBA00019373"/>
    </source>
</evidence>
<sequence>MIATSKWDDLKTRTASSLFMVAVGAGEIWLGGPWFMALIVAVCGLMFWELVRMLVPGAEGLARALGGLAALGVPVAIVGNTLLDVLALAVPVLCGAVLIKRHRLIFNLYAPVIMLAGYALVILRDREDGLTWLIWLILVVVITDVAGYFAGRMIGGPKFWPAISPKKTWSGTVAGWIGAGVLGAVFMSISGAGPVLILISMGTSLASQMGDIAESAIKRRVGVKDSSRLIPGHGGVLDRFDGLIGAALLVLIVMLIYGQVPVVR</sequence>
<evidence type="ECO:0000256" key="19">
    <source>
        <dbReference type="SAM" id="Phobius"/>
    </source>
</evidence>
<evidence type="ECO:0000256" key="15">
    <source>
        <dbReference type="ARBA" id="ARBA00023136"/>
    </source>
</evidence>
<evidence type="ECO:0000256" key="4">
    <source>
        <dbReference type="ARBA" id="ARBA00005189"/>
    </source>
</evidence>
<evidence type="ECO:0000313" key="21">
    <source>
        <dbReference type="Proteomes" id="UP001597151"/>
    </source>
</evidence>
<evidence type="ECO:0000256" key="16">
    <source>
        <dbReference type="ARBA" id="ARBA00023209"/>
    </source>
</evidence>
<evidence type="ECO:0000256" key="12">
    <source>
        <dbReference type="ARBA" id="ARBA00022695"/>
    </source>
</evidence>
<keyword evidence="21" id="KW-1185">Reference proteome</keyword>
<evidence type="ECO:0000256" key="6">
    <source>
        <dbReference type="ARBA" id="ARBA00012487"/>
    </source>
</evidence>
<dbReference type="RefSeq" id="WP_380793910.1">
    <property type="nucleotide sequence ID" value="NZ_JBHTKR010000006.1"/>
</dbReference>
<evidence type="ECO:0000256" key="3">
    <source>
        <dbReference type="ARBA" id="ARBA00005119"/>
    </source>
</evidence>
<dbReference type="PANTHER" id="PTHR46382:SF1">
    <property type="entry name" value="PHOSPHATIDATE CYTIDYLYLTRANSFERASE"/>
    <property type="match status" value="1"/>
</dbReference>
<evidence type="ECO:0000256" key="9">
    <source>
        <dbReference type="ARBA" id="ARBA00022516"/>
    </source>
</evidence>
<dbReference type="EC" id="2.7.7.41" evidence="6 18"/>
<feature type="transmembrane region" description="Helical" evidence="19">
    <location>
        <begin position="28"/>
        <end position="48"/>
    </location>
</feature>
<name>A0ABW3THZ1_9RHOB</name>
<dbReference type="EMBL" id="JBHTKR010000006">
    <property type="protein sequence ID" value="MFD1196202.1"/>
    <property type="molecule type" value="Genomic_DNA"/>
</dbReference>
<comment type="pathway">
    <text evidence="3 18">Phospholipid metabolism; CDP-diacylglycerol biosynthesis; CDP-diacylglycerol from sn-glycerol 3-phosphate: step 3/3.</text>
</comment>
<reference evidence="21" key="1">
    <citation type="journal article" date="2019" name="Int. J. Syst. Evol. Microbiol.">
        <title>The Global Catalogue of Microorganisms (GCM) 10K type strain sequencing project: providing services to taxonomists for standard genome sequencing and annotation.</title>
        <authorList>
            <consortium name="The Broad Institute Genomics Platform"/>
            <consortium name="The Broad Institute Genome Sequencing Center for Infectious Disease"/>
            <person name="Wu L."/>
            <person name="Ma J."/>
        </authorList>
    </citation>
    <scope>NUCLEOTIDE SEQUENCE [LARGE SCALE GENOMIC DNA]</scope>
    <source>
        <strain evidence="21">CCUG 55328</strain>
    </source>
</reference>
<dbReference type="GO" id="GO:0016779">
    <property type="term" value="F:nucleotidyltransferase activity"/>
    <property type="evidence" value="ECO:0007669"/>
    <property type="project" value="UniProtKB-KW"/>
</dbReference>
<evidence type="ECO:0000256" key="5">
    <source>
        <dbReference type="ARBA" id="ARBA00010185"/>
    </source>
</evidence>
<protein>
    <recommendedName>
        <fullName evidence="7 18">Phosphatidate cytidylyltransferase</fullName>
        <ecNumber evidence="6 18">2.7.7.41</ecNumber>
    </recommendedName>
</protein>
<keyword evidence="12 18" id="KW-0548">Nucleotidyltransferase</keyword>
<evidence type="ECO:0000256" key="17">
    <source>
        <dbReference type="ARBA" id="ARBA00023264"/>
    </source>
</evidence>
<keyword evidence="9" id="KW-0444">Lipid biosynthesis</keyword>
<accession>A0ABW3THZ1</accession>
<comment type="subcellular location">
    <subcellularLocation>
        <location evidence="2">Cell membrane</location>
        <topology evidence="2">Multi-pass membrane protein</topology>
    </subcellularLocation>
</comment>
<dbReference type="Proteomes" id="UP001597151">
    <property type="component" value="Unassembled WGS sequence"/>
</dbReference>
<keyword evidence="11 18" id="KW-0812">Transmembrane</keyword>
<evidence type="ECO:0000313" key="20">
    <source>
        <dbReference type="EMBL" id="MFD1196202.1"/>
    </source>
</evidence>
<feature type="transmembrane region" description="Helical" evidence="19">
    <location>
        <begin position="172"/>
        <end position="199"/>
    </location>
</feature>
<keyword evidence="10 18" id="KW-0808">Transferase</keyword>
<keyword evidence="15 19" id="KW-0472">Membrane</keyword>
<keyword evidence="13 19" id="KW-1133">Transmembrane helix</keyword>
<feature type="transmembrane region" description="Helical" evidence="19">
    <location>
        <begin position="243"/>
        <end position="263"/>
    </location>
</feature>
<evidence type="ECO:0000256" key="11">
    <source>
        <dbReference type="ARBA" id="ARBA00022692"/>
    </source>
</evidence>
<evidence type="ECO:0000256" key="18">
    <source>
        <dbReference type="RuleBase" id="RU003938"/>
    </source>
</evidence>